<feature type="binding site" evidence="7">
    <location>
        <position position="159"/>
    </location>
    <ligand>
        <name>dimethylallyl phosphate</name>
        <dbReference type="ChEBI" id="CHEBI:88052"/>
    </ligand>
</feature>
<evidence type="ECO:0000256" key="7">
    <source>
        <dbReference type="HAMAP-Rule" id="MF_01984"/>
    </source>
</evidence>
<comment type="caution">
    <text evidence="9">The sequence shown here is derived from an EMBL/GenBank/DDBJ whole genome shotgun (WGS) entry which is preliminary data.</text>
</comment>
<dbReference type="PANTHER" id="PTHR43374">
    <property type="entry name" value="FLAVIN PRENYLTRANSFERASE"/>
    <property type="match status" value="1"/>
</dbReference>
<feature type="binding site" evidence="7">
    <location>
        <position position="129"/>
    </location>
    <ligand>
        <name>FMN</name>
        <dbReference type="ChEBI" id="CHEBI:58210"/>
    </ligand>
</feature>
<keyword evidence="3 7" id="KW-0288">FMN</keyword>
<reference evidence="9 10" key="1">
    <citation type="submission" date="2014-03" db="EMBL/GenBank/DDBJ databases">
        <title>Draft Genome Sequences of Four Burkholderia Strains.</title>
        <authorList>
            <person name="Liu X.Y."/>
            <person name="Li C.X."/>
            <person name="Xu J.H."/>
        </authorList>
    </citation>
    <scope>NUCLEOTIDE SEQUENCE [LARGE SCALE GENOMIC DNA]</scope>
    <source>
        <strain evidence="9 10">DSM 50014</strain>
    </source>
</reference>
<keyword evidence="1 7" id="KW-0637">Prenyltransferase</keyword>
<dbReference type="InterPro" id="IPR003382">
    <property type="entry name" value="Flavoprotein"/>
</dbReference>
<evidence type="ECO:0000256" key="2">
    <source>
        <dbReference type="ARBA" id="ARBA00022630"/>
    </source>
</evidence>
<keyword evidence="10" id="KW-1185">Reference proteome</keyword>
<dbReference type="FunFam" id="3.40.50.1950:FF:000001">
    <property type="entry name" value="Flavin prenyltransferase UbiX"/>
    <property type="match status" value="1"/>
</dbReference>
<name>A0A069PRU7_9BURK</name>
<proteinExistence type="inferred from homology"/>
<evidence type="ECO:0000313" key="9">
    <source>
        <dbReference type="EMBL" id="KDR42584.1"/>
    </source>
</evidence>
<feature type="domain" description="Flavoprotein" evidence="8">
    <location>
        <begin position="10"/>
        <end position="179"/>
    </location>
</feature>
<dbReference type="HAMAP" id="MF_01984">
    <property type="entry name" value="ubiX_pad"/>
    <property type="match status" value="1"/>
</dbReference>
<gene>
    <name evidence="7" type="primary">ubiX</name>
    <name evidence="9" type="ORF">BG61_08390</name>
</gene>
<keyword evidence="2 7" id="KW-0285">Flavoprotein</keyword>
<dbReference type="NCBIfam" id="NF004685">
    <property type="entry name" value="PRK06029.1"/>
    <property type="match status" value="1"/>
</dbReference>
<dbReference type="InterPro" id="IPR036551">
    <property type="entry name" value="Flavin_trans-like"/>
</dbReference>
<comment type="catalytic activity">
    <reaction evidence="5 7">
        <text>dimethylallyl phosphate + FMNH2 = prenylated FMNH2 + phosphate</text>
        <dbReference type="Rhea" id="RHEA:37743"/>
        <dbReference type="ChEBI" id="CHEBI:43474"/>
        <dbReference type="ChEBI" id="CHEBI:57618"/>
        <dbReference type="ChEBI" id="CHEBI:87467"/>
        <dbReference type="ChEBI" id="CHEBI:88052"/>
        <dbReference type="EC" id="2.5.1.129"/>
    </reaction>
</comment>
<accession>A0A069PRU7</accession>
<keyword evidence="4 7" id="KW-0808">Transferase</keyword>
<dbReference type="Gene3D" id="3.40.50.1950">
    <property type="entry name" value="Flavin prenyltransferase-like"/>
    <property type="match status" value="1"/>
</dbReference>
<organism evidence="9 10">
    <name type="scientific">Caballeronia glathei</name>
    <dbReference type="NCBI Taxonomy" id="60547"/>
    <lineage>
        <taxon>Bacteria</taxon>
        <taxon>Pseudomonadati</taxon>
        <taxon>Pseudomonadota</taxon>
        <taxon>Betaproteobacteria</taxon>
        <taxon>Burkholderiales</taxon>
        <taxon>Burkholderiaceae</taxon>
        <taxon>Caballeronia</taxon>
    </lineage>
</organism>
<dbReference type="AlphaFoldDB" id="A0A069PRU7"/>
<dbReference type="GO" id="GO:0106141">
    <property type="term" value="F:flavin prenyltransferase activity"/>
    <property type="evidence" value="ECO:0007669"/>
    <property type="project" value="UniProtKB-EC"/>
</dbReference>
<evidence type="ECO:0000256" key="5">
    <source>
        <dbReference type="ARBA" id="ARBA00050612"/>
    </source>
</evidence>
<comment type="caution">
    <text evidence="7">Lacks conserved residue(s) required for the propagation of feature annotation.</text>
</comment>
<dbReference type="EC" id="2.5.1.129" evidence="7"/>
<dbReference type="EMBL" id="JFHC01000015">
    <property type="protein sequence ID" value="KDR42584.1"/>
    <property type="molecule type" value="Genomic_DNA"/>
</dbReference>
<dbReference type="PANTHER" id="PTHR43374:SF1">
    <property type="entry name" value="FLAVIN PRENYLTRANSFERASE PAD1, MITOCHONDRIAL"/>
    <property type="match status" value="1"/>
</dbReference>
<feature type="binding site" evidence="7">
    <location>
        <begin position="94"/>
        <end position="97"/>
    </location>
    <ligand>
        <name>FMN</name>
        <dbReference type="ChEBI" id="CHEBI:58210"/>
    </ligand>
</feature>
<dbReference type="Proteomes" id="UP000027466">
    <property type="component" value="Unassembled WGS sequence"/>
</dbReference>
<evidence type="ECO:0000256" key="4">
    <source>
        <dbReference type="ARBA" id="ARBA00022679"/>
    </source>
</evidence>
<dbReference type="InterPro" id="IPR004507">
    <property type="entry name" value="UbiX-like"/>
</dbReference>
<comment type="similarity">
    <text evidence="6 7">Belongs to the UbiX/PAD1 family.</text>
</comment>
<dbReference type="STRING" id="60547.GCA_000751215_00650"/>
<evidence type="ECO:0000256" key="6">
    <source>
        <dbReference type="ARBA" id="ARBA00060793"/>
    </source>
</evidence>
<feature type="binding site" evidence="7">
    <location>
        <position position="175"/>
    </location>
    <ligand>
        <name>dimethylallyl phosphate</name>
        <dbReference type="ChEBI" id="CHEBI:88052"/>
    </ligand>
</feature>
<protein>
    <recommendedName>
        <fullName evidence="7">Flavin prenyltransferase UbiX</fullName>
        <ecNumber evidence="7">2.5.1.129</ecNumber>
    </recommendedName>
</protein>
<evidence type="ECO:0000256" key="3">
    <source>
        <dbReference type="ARBA" id="ARBA00022643"/>
    </source>
</evidence>
<dbReference type="NCBIfam" id="TIGR00421">
    <property type="entry name" value="ubiX_pad"/>
    <property type="match status" value="1"/>
</dbReference>
<sequence>MTSRSGGPRRIVVGISGASGAIYGVRLLRLLRQLEVESHLVVSRSAQVTLAQEMHMKLADLQALADVCYPNADIGAAISSGSFRVDGMIVAPCSIKTLSEVATGCTGSLLSRAADVMLKERRPLVLMVRETPLHAGHIRSLAAVTEAGAIVYPPVPAFYAMPETLEQMVDHTLGRVLDLFDIDSGTIRRWSGTSG</sequence>
<evidence type="ECO:0000313" key="10">
    <source>
        <dbReference type="Proteomes" id="UP000027466"/>
    </source>
</evidence>
<dbReference type="SUPFAM" id="SSF52507">
    <property type="entry name" value="Homo-oligomeric flavin-containing Cys decarboxylases, HFCD"/>
    <property type="match status" value="1"/>
</dbReference>
<feature type="binding site" evidence="7">
    <location>
        <position position="43"/>
    </location>
    <ligand>
        <name>FMN</name>
        <dbReference type="ChEBI" id="CHEBI:58210"/>
    </ligand>
</feature>
<dbReference type="Pfam" id="PF02441">
    <property type="entry name" value="Flavoprotein"/>
    <property type="match status" value="1"/>
</dbReference>
<feature type="binding site" evidence="7">
    <location>
        <begin position="17"/>
        <end position="19"/>
    </location>
    <ligand>
        <name>FMN</name>
        <dbReference type="ChEBI" id="CHEBI:58210"/>
    </ligand>
</feature>
<evidence type="ECO:0000256" key="1">
    <source>
        <dbReference type="ARBA" id="ARBA00022602"/>
    </source>
</evidence>
<evidence type="ECO:0000259" key="8">
    <source>
        <dbReference type="Pfam" id="PF02441"/>
    </source>
</evidence>
<comment type="function">
    <text evidence="7">Flavin prenyltransferase that catalyzes the synthesis of the prenylated FMN cofactor (prenyl-FMN) for 4-hydroxy-3-polyprenylbenzoic acid decarboxylase UbiD. The prenyltransferase is metal-independent and links a dimethylallyl moiety from dimethylallyl monophosphate (DMAP) to the flavin N5 and C6 atoms of FMN.</text>
</comment>
<dbReference type="GO" id="GO:0016831">
    <property type="term" value="F:carboxy-lyase activity"/>
    <property type="evidence" value="ECO:0007669"/>
    <property type="project" value="TreeGrafter"/>
</dbReference>
<dbReference type="RefSeq" id="WP_035925722.1">
    <property type="nucleotide sequence ID" value="NZ_CADFFX010000021.1"/>
</dbReference>